<dbReference type="Pfam" id="PF08242">
    <property type="entry name" value="Methyltransf_12"/>
    <property type="match status" value="1"/>
</dbReference>
<keyword evidence="3" id="KW-1185">Reference proteome</keyword>
<reference evidence="2 3" key="1">
    <citation type="submission" date="2019-04" db="EMBL/GenBank/DDBJ databases">
        <title>Streptomyces piniterrae sp. nov., a heliquinomycin-producing actinomycete isolated from rhizosphere soil of Pinus yunnanensis.</title>
        <authorList>
            <person name="Zhuang X."/>
            <person name="Zhao J."/>
        </authorList>
    </citation>
    <scope>NUCLEOTIDE SEQUENCE [LARGE SCALE GENOMIC DNA]</scope>
    <source>
        <strain evidence="3">jys28</strain>
    </source>
</reference>
<organism evidence="2 3">
    <name type="scientific">Streptomyces piniterrae</name>
    <dbReference type="NCBI Taxonomy" id="2571125"/>
    <lineage>
        <taxon>Bacteria</taxon>
        <taxon>Bacillati</taxon>
        <taxon>Actinomycetota</taxon>
        <taxon>Actinomycetes</taxon>
        <taxon>Kitasatosporales</taxon>
        <taxon>Streptomycetaceae</taxon>
        <taxon>Streptomyces</taxon>
    </lineage>
</organism>
<evidence type="ECO:0000313" key="2">
    <source>
        <dbReference type="EMBL" id="TJZ56152.1"/>
    </source>
</evidence>
<dbReference type="CDD" id="cd02440">
    <property type="entry name" value="AdoMet_MTases"/>
    <property type="match status" value="1"/>
</dbReference>
<dbReference type="EMBL" id="SUMB01000003">
    <property type="protein sequence ID" value="TJZ56152.1"/>
    <property type="molecule type" value="Genomic_DNA"/>
</dbReference>
<proteinExistence type="predicted"/>
<dbReference type="GO" id="GO:0032259">
    <property type="term" value="P:methylation"/>
    <property type="evidence" value="ECO:0007669"/>
    <property type="project" value="UniProtKB-KW"/>
</dbReference>
<dbReference type="GO" id="GO:0008168">
    <property type="term" value="F:methyltransferase activity"/>
    <property type="evidence" value="ECO:0007669"/>
    <property type="project" value="UniProtKB-KW"/>
</dbReference>
<dbReference type="AlphaFoldDB" id="A0A4U0NQC9"/>
<keyword evidence="2" id="KW-0489">Methyltransferase</keyword>
<dbReference type="SUPFAM" id="SSF53335">
    <property type="entry name" value="S-adenosyl-L-methionine-dependent methyltransferases"/>
    <property type="match status" value="1"/>
</dbReference>
<dbReference type="InterPro" id="IPR029063">
    <property type="entry name" value="SAM-dependent_MTases_sf"/>
</dbReference>
<sequence length="214" mass="23001">MTLFLREYARTRQDVGAIAPSSRRLGRALTRYVIPSPGNSRAVLEVGPGTGAVTRHIAGSLGRLDTLDLIEANPRFADLLKGTYGGDPRLRFRTGLVQEHELGTYDTIVCGLPFANFGASTTADIFGRLLGALRPGGTLSFFGYVGGATLRRTFAGGEARVHTLAGQDVLRRILDRHAFRTETVLGNLPPARVHHLVPASDAGHNDSVSTRQAE</sequence>
<gene>
    <name evidence="2" type="ORF">FCH28_11405</name>
</gene>
<comment type="caution">
    <text evidence="2">The sequence shown here is derived from an EMBL/GenBank/DDBJ whole genome shotgun (WGS) entry which is preliminary data.</text>
</comment>
<dbReference type="Gene3D" id="3.40.50.150">
    <property type="entry name" value="Vaccinia Virus protein VP39"/>
    <property type="match status" value="1"/>
</dbReference>
<feature type="domain" description="Methyltransferase type 12" evidence="1">
    <location>
        <begin position="44"/>
        <end position="139"/>
    </location>
</feature>
<dbReference type="OrthoDB" id="3528482at2"/>
<dbReference type="InterPro" id="IPR013217">
    <property type="entry name" value="Methyltransf_12"/>
</dbReference>
<accession>A0A4U0NQC9</accession>
<protein>
    <submittedName>
        <fullName evidence="2">Methyltransferase domain-containing protein</fullName>
    </submittedName>
</protein>
<name>A0A4U0NQC9_9ACTN</name>
<evidence type="ECO:0000259" key="1">
    <source>
        <dbReference type="Pfam" id="PF08242"/>
    </source>
</evidence>
<dbReference type="Proteomes" id="UP000308697">
    <property type="component" value="Unassembled WGS sequence"/>
</dbReference>
<evidence type="ECO:0000313" key="3">
    <source>
        <dbReference type="Proteomes" id="UP000308697"/>
    </source>
</evidence>
<keyword evidence="2" id="KW-0808">Transferase</keyword>